<reference evidence="3 4" key="1">
    <citation type="submission" date="2019-09" db="EMBL/GenBank/DDBJ databases">
        <title>Nocardioides panacisoli sp. nov., isolated from the soil of a ginseng field.</title>
        <authorList>
            <person name="Cho C."/>
        </authorList>
    </citation>
    <scope>NUCLEOTIDE SEQUENCE [LARGE SCALE GENOMIC DNA]</scope>
    <source>
        <strain evidence="3 4">BN130099</strain>
    </source>
</reference>
<dbReference type="Proteomes" id="UP000325003">
    <property type="component" value="Unassembled WGS sequence"/>
</dbReference>
<feature type="compositionally biased region" description="Basic and acidic residues" evidence="1">
    <location>
        <begin position="28"/>
        <end position="42"/>
    </location>
</feature>
<dbReference type="AlphaFoldDB" id="A0A5B1LFC4"/>
<dbReference type="EMBL" id="VUJV01000003">
    <property type="protein sequence ID" value="KAA1419166.1"/>
    <property type="molecule type" value="Genomic_DNA"/>
</dbReference>
<evidence type="ECO:0000313" key="4">
    <source>
        <dbReference type="Proteomes" id="UP000325003"/>
    </source>
</evidence>
<sequence length="256" mass="28148">MGDKWRRRRREAEPWSPYAPPDQPVPEARPRERTSDWEHYEQPRVPYQPGRPSRVITFPRRKHAAPRPHRRAKERAWFALTVLAGMALVALANNGGQTQEQQAQRPAIPEPEVAGPLGLSAGSPLSAALVRDVDEAIGDADAVLVEISSWTIRATTVEDGLVYKFEYDDGQLSDGIQVVAYHTPAFDFSDVDPAAVVAAKRAALVGLGREASWYITISRPELADEPVIVATAVVLPDGGFRVEMSADGELLSREPI</sequence>
<feature type="region of interest" description="Disordered" evidence="1">
    <location>
        <begin position="1"/>
        <end position="54"/>
    </location>
</feature>
<protein>
    <submittedName>
        <fullName evidence="3">Uncharacterized protein</fullName>
    </submittedName>
</protein>
<reference evidence="3 4" key="2">
    <citation type="submission" date="2019-09" db="EMBL/GenBank/DDBJ databases">
        <authorList>
            <person name="Jin C."/>
        </authorList>
    </citation>
    <scope>NUCLEOTIDE SEQUENCE [LARGE SCALE GENOMIC DNA]</scope>
    <source>
        <strain evidence="3 4">BN130099</strain>
    </source>
</reference>
<dbReference type="RefSeq" id="WP_149728501.1">
    <property type="nucleotide sequence ID" value="NZ_VUJV01000003.1"/>
</dbReference>
<proteinExistence type="predicted"/>
<gene>
    <name evidence="3" type="ORF">F0U44_11990</name>
</gene>
<feature type="transmembrane region" description="Helical" evidence="2">
    <location>
        <begin position="76"/>
        <end position="96"/>
    </location>
</feature>
<keyword evidence="2" id="KW-0472">Membrane</keyword>
<keyword evidence="2" id="KW-1133">Transmembrane helix</keyword>
<keyword evidence="2" id="KW-0812">Transmembrane</keyword>
<organism evidence="3 4">
    <name type="scientific">Nocardioides humilatus</name>
    <dbReference type="NCBI Taxonomy" id="2607660"/>
    <lineage>
        <taxon>Bacteria</taxon>
        <taxon>Bacillati</taxon>
        <taxon>Actinomycetota</taxon>
        <taxon>Actinomycetes</taxon>
        <taxon>Propionibacteriales</taxon>
        <taxon>Nocardioidaceae</taxon>
        <taxon>Nocardioides</taxon>
    </lineage>
</organism>
<keyword evidence="4" id="KW-1185">Reference proteome</keyword>
<accession>A0A5B1LFC4</accession>
<evidence type="ECO:0000256" key="1">
    <source>
        <dbReference type="SAM" id="MobiDB-lite"/>
    </source>
</evidence>
<evidence type="ECO:0000313" key="3">
    <source>
        <dbReference type="EMBL" id="KAA1419166.1"/>
    </source>
</evidence>
<evidence type="ECO:0000256" key="2">
    <source>
        <dbReference type="SAM" id="Phobius"/>
    </source>
</evidence>
<name>A0A5B1LFC4_9ACTN</name>
<comment type="caution">
    <text evidence="3">The sequence shown here is derived from an EMBL/GenBank/DDBJ whole genome shotgun (WGS) entry which is preliminary data.</text>
</comment>